<dbReference type="PANTHER" id="PTHR12192">
    <property type="entry name" value="CATION TRANSPORT PROTEIN CHAC-RELATED"/>
    <property type="match status" value="1"/>
</dbReference>
<dbReference type="OMA" id="DHREKDG"/>
<dbReference type="CDD" id="cd06661">
    <property type="entry name" value="GGCT_like"/>
    <property type="match status" value="1"/>
</dbReference>
<dbReference type="HOGENOM" id="CLU_070703_0_0_1"/>
<evidence type="ECO:0000313" key="3">
    <source>
        <dbReference type="EMBL" id="KHJ34989.1"/>
    </source>
</evidence>
<evidence type="ECO:0000313" key="4">
    <source>
        <dbReference type="Proteomes" id="UP000030854"/>
    </source>
</evidence>
<proteinExistence type="predicted"/>
<dbReference type="Proteomes" id="UP000030854">
    <property type="component" value="Unassembled WGS sequence"/>
</dbReference>
<dbReference type="Gene3D" id="3.10.490.10">
    <property type="entry name" value="Gamma-glutamyl cyclotransferase-like"/>
    <property type="match status" value="1"/>
</dbReference>
<evidence type="ECO:0000256" key="1">
    <source>
        <dbReference type="ARBA" id="ARBA00012344"/>
    </source>
</evidence>
<protein>
    <recommendedName>
        <fullName evidence="1">glutathione-specific gamma-glutamylcyclotransferase</fullName>
        <ecNumber evidence="1">4.3.2.7</ecNumber>
    </recommendedName>
</protein>
<organism evidence="3 4">
    <name type="scientific">Uncinula necator</name>
    <name type="common">Grape powdery mildew</name>
    <dbReference type="NCBI Taxonomy" id="52586"/>
    <lineage>
        <taxon>Eukaryota</taxon>
        <taxon>Fungi</taxon>
        <taxon>Dikarya</taxon>
        <taxon>Ascomycota</taxon>
        <taxon>Pezizomycotina</taxon>
        <taxon>Leotiomycetes</taxon>
        <taxon>Erysiphales</taxon>
        <taxon>Erysiphaceae</taxon>
        <taxon>Erysiphe</taxon>
    </lineage>
</organism>
<evidence type="ECO:0000256" key="2">
    <source>
        <dbReference type="ARBA" id="ARBA00023239"/>
    </source>
</evidence>
<keyword evidence="2" id="KW-0456">Lyase</keyword>
<comment type="caution">
    <text evidence="3">The sequence shown here is derived from an EMBL/GenBank/DDBJ whole genome shotgun (WGS) entry which is preliminary data.</text>
</comment>
<dbReference type="PANTHER" id="PTHR12192:SF2">
    <property type="entry name" value="GLUTATHIONE-SPECIFIC GAMMA-GLUTAMYLCYCLOTRANSFERASE 2"/>
    <property type="match status" value="1"/>
</dbReference>
<sequence length="236" mass="27122">MSSLSKNDESEFWLFGYGSFIWKPPPYFDKQIPGYVMGYLRRFWQVGVNLFTSMLKITYSFGLYMFPIYAYLPLISLHVSSEDHRGTPENPGRVVTLIERSFWNILDDIEPVPDEKVWGIAYHIEASKVAEVRECLDLREINGYSMKKILFNPKDTKETMQVFVYIGTPSNPQFTGPQQLESIAEIINKSTGISGSNREYLLCLEDALNRLSPPQSRDAHITKLANVIRGLDKNHK</sequence>
<dbReference type="GO" id="GO:0061928">
    <property type="term" value="F:glutathione specific gamma-glutamylcyclotransferase activity"/>
    <property type="evidence" value="ECO:0007669"/>
    <property type="project" value="UniProtKB-EC"/>
</dbReference>
<keyword evidence="4" id="KW-1185">Reference proteome</keyword>
<dbReference type="EC" id="4.3.2.7" evidence="1"/>
<dbReference type="EMBL" id="JNVN01000587">
    <property type="protein sequence ID" value="KHJ34989.1"/>
    <property type="molecule type" value="Genomic_DNA"/>
</dbReference>
<name>A0A0B1PEC8_UNCNE</name>
<dbReference type="GO" id="GO:0003839">
    <property type="term" value="F:gamma-glutamylcyclotransferase activity"/>
    <property type="evidence" value="ECO:0007669"/>
    <property type="project" value="EnsemblFungi"/>
</dbReference>
<dbReference type="GO" id="GO:0005737">
    <property type="term" value="C:cytoplasm"/>
    <property type="evidence" value="ECO:0007669"/>
    <property type="project" value="TreeGrafter"/>
</dbReference>
<dbReference type="InterPro" id="IPR006840">
    <property type="entry name" value="ChaC"/>
</dbReference>
<reference evidence="3 4" key="1">
    <citation type="journal article" date="2014" name="BMC Genomics">
        <title>Adaptive genomic structural variation in the grape powdery mildew pathogen, Erysiphe necator.</title>
        <authorList>
            <person name="Jones L."/>
            <person name="Riaz S."/>
            <person name="Morales-Cruz A."/>
            <person name="Amrine K.C."/>
            <person name="McGuire B."/>
            <person name="Gubler W.D."/>
            <person name="Walker M.A."/>
            <person name="Cantu D."/>
        </authorList>
    </citation>
    <scope>NUCLEOTIDE SEQUENCE [LARGE SCALE GENOMIC DNA]</scope>
    <source>
        <strain evidence="4">c</strain>
    </source>
</reference>
<dbReference type="GO" id="GO:0006751">
    <property type="term" value="P:glutathione catabolic process"/>
    <property type="evidence" value="ECO:0007669"/>
    <property type="project" value="EnsemblFungi"/>
</dbReference>
<accession>A0A0B1PEC8</accession>
<dbReference type="STRING" id="52586.A0A0B1PEC8"/>
<dbReference type="InterPro" id="IPR013024">
    <property type="entry name" value="GGCT-like"/>
</dbReference>
<dbReference type="AlphaFoldDB" id="A0A0B1PEC8"/>
<dbReference type="Pfam" id="PF04752">
    <property type="entry name" value="ChaC"/>
    <property type="match status" value="2"/>
</dbReference>
<gene>
    <name evidence="3" type="ORF">EV44_g5171</name>
</gene>